<evidence type="ECO:0000313" key="1">
    <source>
        <dbReference type="EMBL" id="MCR8824966.1"/>
    </source>
</evidence>
<organism evidence="1 2">
    <name type="scientific">Pseudosulfitobacter koreensis</name>
    <dbReference type="NCBI Taxonomy" id="2968472"/>
    <lineage>
        <taxon>Bacteria</taxon>
        <taxon>Pseudomonadati</taxon>
        <taxon>Pseudomonadota</taxon>
        <taxon>Alphaproteobacteria</taxon>
        <taxon>Rhodobacterales</taxon>
        <taxon>Roseobacteraceae</taxon>
        <taxon>Pseudosulfitobacter</taxon>
    </lineage>
</organism>
<keyword evidence="2" id="KW-1185">Reference proteome</keyword>
<dbReference type="EMBL" id="JANKJG010000001">
    <property type="protein sequence ID" value="MCR8824966.1"/>
    <property type="molecule type" value="Genomic_DNA"/>
</dbReference>
<name>A0ABT1YVQ1_9RHOB</name>
<sequence length="121" mass="13327">MTTFLPKEVQAGLDSARLLSLKKASRLRVNIDGQTYPVLRMWKTGFSVDAATAPYLRGYADLYDGAIHLFQCLIIATDEEAGEMIYEFKRATAVADKPALDFEQAADAPVALLTDQPVVDM</sequence>
<protein>
    <submittedName>
        <fullName evidence="1">Uncharacterized protein</fullName>
    </submittedName>
</protein>
<dbReference type="RefSeq" id="WP_258292648.1">
    <property type="nucleotide sequence ID" value="NZ_JANKJG010000001.1"/>
</dbReference>
<proteinExistence type="predicted"/>
<accession>A0ABT1YVQ1</accession>
<reference evidence="1" key="1">
    <citation type="submission" date="2022-07" db="EMBL/GenBank/DDBJ databases">
        <title>Pseudosulfitobacter sp. strain AP-MA-4, whole genome sequence.</title>
        <authorList>
            <person name="Jiang Y."/>
        </authorList>
    </citation>
    <scope>NUCLEOTIDE SEQUENCE</scope>
    <source>
        <strain evidence="1">AP-MA-4</strain>
    </source>
</reference>
<comment type="caution">
    <text evidence="1">The sequence shown here is derived from an EMBL/GenBank/DDBJ whole genome shotgun (WGS) entry which is preliminary data.</text>
</comment>
<gene>
    <name evidence="1" type="ORF">NTA49_00280</name>
</gene>
<dbReference type="Proteomes" id="UP001165396">
    <property type="component" value="Unassembled WGS sequence"/>
</dbReference>
<evidence type="ECO:0000313" key="2">
    <source>
        <dbReference type="Proteomes" id="UP001165396"/>
    </source>
</evidence>